<dbReference type="AlphaFoldDB" id="A0A812SJJ2"/>
<keyword evidence="2" id="KW-1185">Reference proteome</keyword>
<dbReference type="OrthoDB" id="410042at2759"/>
<evidence type="ECO:0000313" key="1">
    <source>
        <dbReference type="EMBL" id="CAE7484028.1"/>
    </source>
</evidence>
<accession>A0A812SJJ2</accession>
<name>A0A812SJJ2_SYMPI</name>
<dbReference type="EMBL" id="CAJNIZ010025446">
    <property type="protein sequence ID" value="CAE7484028.1"/>
    <property type="molecule type" value="Genomic_DNA"/>
</dbReference>
<sequence length="230" mass="26286">MVQDKGFYAWSEKSIEDEDISQESHTTLLEQRLPKKQLLTEWLRPAWLLGPIALAVCIYGPKVTHASLLFTVFVAVALPGKRSLSYTRLGLTDAHPYLWHGHLARNFRWHLQRWRLYVKWTADRVDQDLHCAWRSMLPLSPRQALARAVRGESRSLLGYHTAASAGFLLPPEVVACSHLPEPGLRAHTVRLLKEQWESEARQLAPIPELSERSQKGTWRSLACIALGVWE</sequence>
<evidence type="ECO:0000313" key="2">
    <source>
        <dbReference type="Proteomes" id="UP000649617"/>
    </source>
</evidence>
<protein>
    <submittedName>
        <fullName evidence="1">Uncharacterized protein</fullName>
    </submittedName>
</protein>
<dbReference type="Proteomes" id="UP000649617">
    <property type="component" value="Unassembled WGS sequence"/>
</dbReference>
<proteinExistence type="predicted"/>
<organism evidence="1 2">
    <name type="scientific">Symbiodinium pilosum</name>
    <name type="common">Dinoflagellate</name>
    <dbReference type="NCBI Taxonomy" id="2952"/>
    <lineage>
        <taxon>Eukaryota</taxon>
        <taxon>Sar</taxon>
        <taxon>Alveolata</taxon>
        <taxon>Dinophyceae</taxon>
        <taxon>Suessiales</taxon>
        <taxon>Symbiodiniaceae</taxon>
        <taxon>Symbiodinium</taxon>
    </lineage>
</organism>
<reference evidence="1" key="1">
    <citation type="submission" date="2021-02" db="EMBL/GenBank/DDBJ databases">
        <authorList>
            <person name="Dougan E. K."/>
            <person name="Rhodes N."/>
            <person name="Thang M."/>
            <person name="Chan C."/>
        </authorList>
    </citation>
    <scope>NUCLEOTIDE SEQUENCE</scope>
</reference>
<gene>
    <name evidence="1" type="ORF">SPIL2461_LOCUS12390</name>
</gene>
<comment type="caution">
    <text evidence="1">The sequence shown here is derived from an EMBL/GenBank/DDBJ whole genome shotgun (WGS) entry which is preliminary data.</text>
</comment>